<proteinExistence type="predicted"/>
<evidence type="ECO:0000313" key="8">
    <source>
        <dbReference type="Proteomes" id="UP001271648"/>
    </source>
</evidence>
<feature type="transmembrane region" description="Helical" evidence="5">
    <location>
        <begin position="407"/>
        <end position="426"/>
    </location>
</feature>
<reference evidence="7 8" key="1">
    <citation type="submission" date="2023-06" db="EMBL/GenBank/DDBJ databases">
        <title>Sporosarcina sp. nov., isolated from Korean traditional fermented seafood 'Jeotgal'.</title>
        <authorList>
            <person name="Yang A.I."/>
            <person name="Shin N.-R."/>
        </authorList>
    </citation>
    <scope>NUCLEOTIDE SEQUENCE [LARGE SCALE GENOMIC DNA]</scope>
    <source>
        <strain evidence="7 8">KCTC43456</strain>
    </source>
</reference>
<keyword evidence="2 5" id="KW-0812">Transmembrane</keyword>
<keyword evidence="8" id="KW-1185">Reference proteome</keyword>
<evidence type="ECO:0000259" key="6">
    <source>
        <dbReference type="Pfam" id="PF04932"/>
    </source>
</evidence>
<feature type="transmembrane region" description="Helical" evidence="5">
    <location>
        <begin position="210"/>
        <end position="228"/>
    </location>
</feature>
<feature type="transmembrane region" description="Helical" evidence="5">
    <location>
        <begin position="460"/>
        <end position="476"/>
    </location>
</feature>
<protein>
    <submittedName>
        <fullName evidence="7">O-antigen ligase family protein</fullName>
    </submittedName>
</protein>
<feature type="transmembrane region" description="Helical" evidence="5">
    <location>
        <begin position="12"/>
        <end position="41"/>
    </location>
</feature>
<sequence length="483" mass="55137">MNLNLREMAVPIIGVLLIAVALVIPNTMIAYGISLVLAIAALFRPKQAILFLLIYFPLRSFLIELSPGLKLVGDLIIVFTFLRVLWDARKDWKSIFRFELFEWAFIAFILMGTVSAFLSGVVLTAIIFQIRAFVIMFLLLYIVKRLDITKRDIMNFLAVTLFVTVVLIIQGIVEKLSARSLLMPDQWVNRQLSKNNASRIYGLVNNPNVFAVYLTISGILIYYLKTLLPKSKLQWLLNIVLVVLAGTWILTYSRGTWIAFIIGIVIYFLFTRNWKFVLKAGLVAALGFALITVPVTKAAQWISSNTEIGEIVRTGAPEPNETFAIETTRIKETFQSDTFEKSKTTGRLFIVYKGFEIFKDYPVIGTGFGTFGDSASKVYSSPYYSQYDIRFNIYSDNQYIQVITQNGVVGVLLFAVFLLGMLVVFWKRRKQSDKAIPMLALLISVYWCGFIYNIWEDKTFTMYFYILTAVFLAYTSKKNTRLQ</sequence>
<feature type="transmembrane region" description="Helical" evidence="5">
    <location>
        <begin position="235"/>
        <end position="251"/>
    </location>
</feature>
<feature type="transmembrane region" description="Helical" evidence="5">
    <location>
        <begin position="281"/>
        <end position="302"/>
    </location>
</feature>
<feature type="transmembrane region" description="Helical" evidence="5">
    <location>
        <begin position="435"/>
        <end position="454"/>
    </location>
</feature>
<evidence type="ECO:0000256" key="3">
    <source>
        <dbReference type="ARBA" id="ARBA00022989"/>
    </source>
</evidence>
<dbReference type="RefSeq" id="WP_283733002.1">
    <property type="nucleotide sequence ID" value="NZ_CP125968.1"/>
</dbReference>
<comment type="subcellular location">
    <subcellularLocation>
        <location evidence="1">Membrane</location>
        <topology evidence="1">Multi-pass membrane protein</topology>
    </subcellularLocation>
</comment>
<feature type="transmembrane region" description="Helical" evidence="5">
    <location>
        <begin position="71"/>
        <end position="88"/>
    </location>
</feature>
<organism evidence="7 8">
    <name type="scientific">Sporosarcina thermotolerans</name>
    <dbReference type="NCBI Taxonomy" id="633404"/>
    <lineage>
        <taxon>Bacteria</taxon>
        <taxon>Bacillati</taxon>
        <taxon>Bacillota</taxon>
        <taxon>Bacilli</taxon>
        <taxon>Bacillales</taxon>
        <taxon>Caryophanaceae</taxon>
        <taxon>Sporosarcina</taxon>
    </lineage>
</organism>
<dbReference type="GO" id="GO:0016020">
    <property type="term" value="C:membrane"/>
    <property type="evidence" value="ECO:0007669"/>
    <property type="project" value="UniProtKB-SubCell"/>
</dbReference>
<accession>A0AAW9A5U9</accession>
<evidence type="ECO:0000256" key="2">
    <source>
        <dbReference type="ARBA" id="ARBA00022692"/>
    </source>
</evidence>
<keyword evidence="7" id="KW-0436">Ligase</keyword>
<evidence type="ECO:0000313" key="7">
    <source>
        <dbReference type="EMBL" id="MDW0116319.1"/>
    </source>
</evidence>
<feature type="transmembrane region" description="Helical" evidence="5">
    <location>
        <begin position="257"/>
        <end position="274"/>
    </location>
</feature>
<dbReference type="PANTHER" id="PTHR37422">
    <property type="entry name" value="TEICHURONIC ACID BIOSYNTHESIS PROTEIN TUAE"/>
    <property type="match status" value="1"/>
</dbReference>
<comment type="caution">
    <text evidence="7">The sequence shown here is derived from an EMBL/GenBank/DDBJ whole genome shotgun (WGS) entry which is preliminary data.</text>
</comment>
<feature type="transmembrane region" description="Helical" evidence="5">
    <location>
        <begin position="100"/>
        <end position="118"/>
    </location>
</feature>
<keyword evidence="4 5" id="KW-0472">Membrane</keyword>
<dbReference type="InterPro" id="IPR007016">
    <property type="entry name" value="O-antigen_ligase-rel_domated"/>
</dbReference>
<dbReference type="PANTHER" id="PTHR37422:SF13">
    <property type="entry name" value="LIPOPOLYSACCHARIDE BIOSYNTHESIS PROTEIN PA4999-RELATED"/>
    <property type="match status" value="1"/>
</dbReference>
<feature type="transmembrane region" description="Helical" evidence="5">
    <location>
        <begin position="155"/>
        <end position="173"/>
    </location>
</feature>
<evidence type="ECO:0000256" key="5">
    <source>
        <dbReference type="SAM" id="Phobius"/>
    </source>
</evidence>
<dbReference type="GO" id="GO:0016874">
    <property type="term" value="F:ligase activity"/>
    <property type="evidence" value="ECO:0007669"/>
    <property type="project" value="UniProtKB-KW"/>
</dbReference>
<keyword evidence="3 5" id="KW-1133">Transmembrane helix</keyword>
<dbReference type="Proteomes" id="UP001271648">
    <property type="component" value="Unassembled WGS sequence"/>
</dbReference>
<feature type="domain" description="O-antigen ligase-related" evidence="6">
    <location>
        <begin position="240"/>
        <end position="415"/>
    </location>
</feature>
<dbReference type="EMBL" id="JAUBDJ010000002">
    <property type="protein sequence ID" value="MDW0116319.1"/>
    <property type="molecule type" value="Genomic_DNA"/>
</dbReference>
<dbReference type="AlphaFoldDB" id="A0AAW9A5U9"/>
<evidence type="ECO:0000256" key="1">
    <source>
        <dbReference type="ARBA" id="ARBA00004141"/>
    </source>
</evidence>
<dbReference type="Pfam" id="PF04932">
    <property type="entry name" value="Wzy_C"/>
    <property type="match status" value="1"/>
</dbReference>
<name>A0AAW9A5U9_9BACL</name>
<feature type="transmembrane region" description="Helical" evidence="5">
    <location>
        <begin position="124"/>
        <end position="143"/>
    </location>
</feature>
<evidence type="ECO:0000256" key="4">
    <source>
        <dbReference type="ARBA" id="ARBA00023136"/>
    </source>
</evidence>
<gene>
    <name evidence="7" type="ORF">QTL97_05190</name>
</gene>
<dbReference type="InterPro" id="IPR051533">
    <property type="entry name" value="WaaL-like"/>
</dbReference>